<protein>
    <submittedName>
        <fullName evidence="1">Uncharacterized protein</fullName>
    </submittedName>
</protein>
<evidence type="ECO:0000313" key="1">
    <source>
        <dbReference type="EMBL" id="KAG4416977.1"/>
    </source>
</evidence>
<name>A0A8H7TC73_9HELO</name>
<gene>
    <name evidence="1" type="ORF">IFR04_009867</name>
</gene>
<reference evidence="1" key="1">
    <citation type="submission" date="2021-02" db="EMBL/GenBank/DDBJ databases">
        <title>Genome sequence Cadophora malorum strain M34.</title>
        <authorList>
            <person name="Stefanovic E."/>
            <person name="Vu D."/>
            <person name="Scully C."/>
            <person name="Dijksterhuis J."/>
            <person name="Roader J."/>
            <person name="Houbraken J."/>
        </authorList>
    </citation>
    <scope>NUCLEOTIDE SEQUENCE</scope>
    <source>
        <strain evidence="1">M34</strain>
    </source>
</reference>
<organism evidence="1 2">
    <name type="scientific">Cadophora malorum</name>
    <dbReference type="NCBI Taxonomy" id="108018"/>
    <lineage>
        <taxon>Eukaryota</taxon>
        <taxon>Fungi</taxon>
        <taxon>Dikarya</taxon>
        <taxon>Ascomycota</taxon>
        <taxon>Pezizomycotina</taxon>
        <taxon>Leotiomycetes</taxon>
        <taxon>Helotiales</taxon>
        <taxon>Ploettnerulaceae</taxon>
        <taxon>Cadophora</taxon>
    </lineage>
</organism>
<accession>A0A8H7TC73</accession>
<sequence length="298" mass="34649">MSEITEQKVKVYRGKKVLQMRKAGEWKKERSLTFLFRDERMKDLAVLAKNYLDGDIDHQTLLRLIPPETNWLKDSEQHQFPRCQGQKDVLLDIGWCTTRDVPINLDRTPAESCFTEQLVMCIEHITGKTVCFLDFFKECKRDARDGGCEGSDRYVQENTIHSIALIVELTVGMREYGIEFCGVWGFAKLFQSFVDQAVFPRLPSMKHLPRAYLKYHMGRISDIHQQKRRPLTLDLLQSLDSVVESHPIAYLAVIFSFSIELVRTLSFVPFRSSDRFDLLYPPQYRQSKADALRGRMGD</sequence>
<dbReference type="AlphaFoldDB" id="A0A8H7TC73"/>
<keyword evidence="2" id="KW-1185">Reference proteome</keyword>
<evidence type="ECO:0000313" key="2">
    <source>
        <dbReference type="Proteomes" id="UP000664132"/>
    </source>
</evidence>
<comment type="caution">
    <text evidence="1">The sequence shown here is derived from an EMBL/GenBank/DDBJ whole genome shotgun (WGS) entry which is preliminary data.</text>
</comment>
<dbReference type="Proteomes" id="UP000664132">
    <property type="component" value="Unassembled WGS sequence"/>
</dbReference>
<dbReference type="OrthoDB" id="3552596at2759"/>
<proteinExistence type="predicted"/>
<dbReference type="EMBL" id="JAFJYH010000168">
    <property type="protein sequence ID" value="KAG4416977.1"/>
    <property type="molecule type" value="Genomic_DNA"/>
</dbReference>